<sequence>MASSAAADANADAGADVEADADCAGAVITAAPATSAAIAMDVVIRVGSMLIPLRGRGHGGTWACLIARMVRSRKLDPTYIRSHIVQCVGHER</sequence>
<evidence type="ECO:0000313" key="2">
    <source>
        <dbReference type="Proteomes" id="UP000422572"/>
    </source>
</evidence>
<proteinExistence type="predicted"/>
<evidence type="ECO:0000313" key="1">
    <source>
        <dbReference type="EMBL" id="QGV79398.1"/>
    </source>
</evidence>
<keyword evidence="2" id="KW-1185">Reference proteome</keyword>
<dbReference type="AlphaFoldDB" id="A0A6I6FP18"/>
<name>A0A6I6FP18_9ACTN</name>
<dbReference type="Proteomes" id="UP000422572">
    <property type="component" value="Chromosome"/>
</dbReference>
<dbReference type="KEGG" id="sfic:EIZ62_14950"/>
<gene>
    <name evidence="1" type="ORF">EIZ62_14950</name>
</gene>
<accession>A0A6I6FP18</accession>
<dbReference type="EMBL" id="CP034279">
    <property type="protein sequence ID" value="QGV79398.1"/>
    <property type="molecule type" value="Genomic_DNA"/>
</dbReference>
<reference evidence="1 2" key="1">
    <citation type="submission" date="2018-12" db="EMBL/GenBank/DDBJ databases">
        <title>Complete genome sequence of Streptomyces ficellus NRRL8067, the producer of ficellomycin, feldamycin and nojirimycin.</title>
        <authorList>
            <person name="Zhang H."/>
            <person name="Yue R."/>
            <person name="Liu Y."/>
            <person name="Li M."/>
            <person name="Mu H."/>
            <person name="Zhang J."/>
        </authorList>
    </citation>
    <scope>NUCLEOTIDE SEQUENCE [LARGE SCALE GENOMIC DNA]</scope>
    <source>
        <strain evidence="1 2">NRRL 8067</strain>
    </source>
</reference>
<protein>
    <submittedName>
        <fullName evidence="1">Uncharacterized protein</fullName>
    </submittedName>
</protein>
<organism evidence="1 2">
    <name type="scientific">Streptomyces ficellus</name>
    <dbReference type="NCBI Taxonomy" id="1977088"/>
    <lineage>
        <taxon>Bacteria</taxon>
        <taxon>Bacillati</taxon>
        <taxon>Actinomycetota</taxon>
        <taxon>Actinomycetes</taxon>
        <taxon>Kitasatosporales</taxon>
        <taxon>Streptomycetaceae</taxon>
        <taxon>Streptomyces</taxon>
    </lineage>
</organism>